<accession>A0A7J7YTS2</accession>
<dbReference type="EMBL" id="JACAGC010000005">
    <property type="protein sequence ID" value="KAF6365229.1"/>
    <property type="molecule type" value="Genomic_DNA"/>
</dbReference>
<proteinExistence type="predicted"/>
<comment type="caution">
    <text evidence="1">The sequence shown here is derived from an EMBL/GenBank/DDBJ whole genome shotgun (WGS) entry which is preliminary data.</text>
</comment>
<sequence>MCSGETGLRPSWGARQVNVKLCESLDGVTEFSRAPRPQTPEALQRGKIRRCTSQPTQLQPTRPAAANLSCCSHHIRLQSCHQAAVTPPSCSHRLCRKTGLPSSNNYETGQNVCSSCYQTLDNRQPRTTILERRNI</sequence>
<dbReference type="AlphaFoldDB" id="A0A7J7YTS2"/>
<name>A0A7J7YTS2_RHIFE</name>
<organism evidence="1 2">
    <name type="scientific">Rhinolophus ferrumequinum</name>
    <name type="common">Greater horseshoe bat</name>
    <dbReference type="NCBI Taxonomy" id="59479"/>
    <lineage>
        <taxon>Eukaryota</taxon>
        <taxon>Metazoa</taxon>
        <taxon>Chordata</taxon>
        <taxon>Craniata</taxon>
        <taxon>Vertebrata</taxon>
        <taxon>Euteleostomi</taxon>
        <taxon>Mammalia</taxon>
        <taxon>Eutheria</taxon>
        <taxon>Laurasiatheria</taxon>
        <taxon>Chiroptera</taxon>
        <taxon>Yinpterochiroptera</taxon>
        <taxon>Rhinolophoidea</taxon>
        <taxon>Rhinolophidae</taxon>
        <taxon>Rhinolophinae</taxon>
        <taxon>Rhinolophus</taxon>
    </lineage>
</organism>
<gene>
    <name evidence="1" type="ORF">mRhiFer1_014622</name>
</gene>
<evidence type="ECO:0000313" key="1">
    <source>
        <dbReference type="EMBL" id="KAF6365229.1"/>
    </source>
</evidence>
<dbReference type="Proteomes" id="UP000585614">
    <property type="component" value="Unassembled WGS sequence"/>
</dbReference>
<evidence type="ECO:0000313" key="2">
    <source>
        <dbReference type="Proteomes" id="UP000585614"/>
    </source>
</evidence>
<protein>
    <submittedName>
        <fullName evidence="1">Ribonuclease P/MRP subunit p21</fullName>
    </submittedName>
</protein>
<reference evidence="1 2" key="1">
    <citation type="journal article" date="2020" name="Nature">
        <title>Six reference-quality genomes reveal evolution of bat adaptations.</title>
        <authorList>
            <person name="Jebb D."/>
            <person name="Huang Z."/>
            <person name="Pippel M."/>
            <person name="Hughes G.M."/>
            <person name="Lavrichenko K."/>
            <person name="Devanna P."/>
            <person name="Winkler S."/>
            <person name="Jermiin L.S."/>
            <person name="Skirmuntt E.C."/>
            <person name="Katzourakis A."/>
            <person name="Burkitt-Gray L."/>
            <person name="Ray D.A."/>
            <person name="Sullivan K.A.M."/>
            <person name="Roscito J.G."/>
            <person name="Kirilenko B.M."/>
            <person name="Davalos L.M."/>
            <person name="Corthals A.P."/>
            <person name="Power M.L."/>
            <person name="Jones G."/>
            <person name="Ransome R.D."/>
            <person name="Dechmann D.K.N."/>
            <person name="Locatelli A.G."/>
            <person name="Puechmaille S.J."/>
            <person name="Fedrigo O."/>
            <person name="Jarvis E.D."/>
            <person name="Hiller M."/>
            <person name="Vernes S.C."/>
            <person name="Myers E.W."/>
            <person name="Teeling E.C."/>
        </authorList>
    </citation>
    <scope>NUCLEOTIDE SEQUENCE [LARGE SCALE GENOMIC DNA]</scope>
    <source>
        <strain evidence="1">MRhiFer1</strain>
        <tissue evidence="1">Lung</tissue>
    </source>
</reference>